<evidence type="ECO:0000256" key="1">
    <source>
        <dbReference type="ARBA" id="ARBA00023015"/>
    </source>
</evidence>
<organism evidence="6 7">
    <name type="scientific">Fluviicola chungangensis</name>
    <dbReference type="NCBI Taxonomy" id="2597671"/>
    <lineage>
        <taxon>Bacteria</taxon>
        <taxon>Pseudomonadati</taxon>
        <taxon>Bacteroidota</taxon>
        <taxon>Flavobacteriia</taxon>
        <taxon>Flavobacteriales</taxon>
        <taxon>Crocinitomicaceae</taxon>
        <taxon>Fluviicola</taxon>
    </lineage>
</organism>
<comment type="similarity">
    <text evidence="4">Belongs to the GbsR family.</text>
</comment>
<evidence type="ECO:0000256" key="3">
    <source>
        <dbReference type="ARBA" id="ARBA00023163"/>
    </source>
</evidence>
<dbReference type="InterPro" id="IPR036388">
    <property type="entry name" value="WH-like_DNA-bd_sf"/>
</dbReference>
<sequence>MELEQAKQQFIQTWGNFGTQWGINRSMAQVHALLIVSDSPLCTEDIMERLSISRGNANMNIRELTNWNLIYKESIAGDRKEYFRAEKDMWEVAKRIVKERKRRELEPLQQHLAELKKVEQSYESISFVATIENIERLVSRLDSLSGTLMKADEHVFFGKILNLFK</sequence>
<evidence type="ECO:0000313" key="7">
    <source>
        <dbReference type="Proteomes" id="UP000316008"/>
    </source>
</evidence>
<dbReference type="GO" id="GO:0003700">
    <property type="term" value="F:DNA-binding transcription factor activity"/>
    <property type="evidence" value="ECO:0007669"/>
    <property type="project" value="InterPro"/>
</dbReference>
<dbReference type="InterPro" id="IPR036390">
    <property type="entry name" value="WH_DNA-bd_sf"/>
</dbReference>
<dbReference type="Proteomes" id="UP000316008">
    <property type="component" value="Unassembled WGS sequence"/>
</dbReference>
<keyword evidence="3 4" id="KW-0804">Transcription</keyword>
<comment type="caution">
    <text evidence="6">The sequence shown here is derived from an EMBL/GenBank/DDBJ whole genome shotgun (WGS) entry which is preliminary data.</text>
</comment>
<dbReference type="OrthoDB" id="9792628at2"/>
<dbReference type="SUPFAM" id="SSF46785">
    <property type="entry name" value="Winged helix' DNA-binding domain"/>
    <property type="match status" value="1"/>
</dbReference>
<evidence type="ECO:0000313" key="6">
    <source>
        <dbReference type="EMBL" id="TSJ48207.1"/>
    </source>
</evidence>
<name>A0A556N7Q4_9FLAO</name>
<dbReference type="PANTHER" id="PTHR38465:SF1">
    <property type="entry name" value="HTH-TYPE TRANSCRIPTIONAL REGULATOR MJ1563-RELATED"/>
    <property type="match status" value="1"/>
</dbReference>
<dbReference type="AlphaFoldDB" id="A0A556N7Q4"/>
<dbReference type="Pfam" id="PF12802">
    <property type="entry name" value="MarR_2"/>
    <property type="match status" value="1"/>
</dbReference>
<dbReference type="InterPro" id="IPR052362">
    <property type="entry name" value="HTH-GbsR_regulator"/>
</dbReference>
<keyword evidence="7" id="KW-1185">Reference proteome</keyword>
<keyword evidence="1 4" id="KW-0805">Transcription regulation</keyword>
<dbReference type="PIRSF" id="PIRSF006707">
    <property type="entry name" value="MJ1563"/>
    <property type="match status" value="1"/>
</dbReference>
<evidence type="ECO:0000259" key="5">
    <source>
        <dbReference type="Pfam" id="PF12802"/>
    </source>
</evidence>
<evidence type="ECO:0000256" key="2">
    <source>
        <dbReference type="ARBA" id="ARBA00023125"/>
    </source>
</evidence>
<dbReference type="InterPro" id="IPR026282">
    <property type="entry name" value="MJ1563"/>
</dbReference>
<keyword evidence="2 4" id="KW-0238">DNA-binding</keyword>
<dbReference type="EMBL" id="VLPL01000001">
    <property type="protein sequence ID" value="TSJ48207.1"/>
    <property type="molecule type" value="Genomic_DNA"/>
</dbReference>
<dbReference type="Gene3D" id="1.10.10.10">
    <property type="entry name" value="Winged helix-like DNA-binding domain superfamily/Winged helix DNA-binding domain"/>
    <property type="match status" value="1"/>
</dbReference>
<feature type="domain" description="HTH marR-type" evidence="5">
    <location>
        <begin position="22"/>
        <end position="80"/>
    </location>
</feature>
<dbReference type="RefSeq" id="WP_144331742.1">
    <property type="nucleotide sequence ID" value="NZ_VLPL01000001.1"/>
</dbReference>
<evidence type="ECO:0000256" key="4">
    <source>
        <dbReference type="PIRNR" id="PIRNR006707"/>
    </source>
</evidence>
<protein>
    <recommendedName>
        <fullName evidence="4">HTH-type transcriptional regulator</fullName>
    </recommendedName>
</protein>
<dbReference type="GO" id="GO:0003677">
    <property type="term" value="F:DNA binding"/>
    <property type="evidence" value="ECO:0007669"/>
    <property type="project" value="UniProtKB-UniRule"/>
</dbReference>
<dbReference type="PANTHER" id="PTHR38465">
    <property type="entry name" value="HTH-TYPE TRANSCRIPTIONAL REGULATOR MJ1563-RELATED"/>
    <property type="match status" value="1"/>
</dbReference>
<gene>
    <name evidence="6" type="ORF">FO442_03450</name>
</gene>
<dbReference type="InterPro" id="IPR000835">
    <property type="entry name" value="HTH_MarR-typ"/>
</dbReference>
<accession>A0A556N7Q4</accession>
<proteinExistence type="inferred from homology"/>
<reference evidence="6 7" key="1">
    <citation type="submission" date="2019-07" db="EMBL/GenBank/DDBJ databases">
        <authorList>
            <person name="Huq M.A."/>
        </authorList>
    </citation>
    <scope>NUCLEOTIDE SEQUENCE [LARGE SCALE GENOMIC DNA]</scope>
    <source>
        <strain evidence="6 7">MAH-3</strain>
    </source>
</reference>